<dbReference type="SUPFAM" id="SSF48208">
    <property type="entry name" value="Six-hairpin glycosidases"/>
    <property type="match status" value="1"/>
</dbReference>
<dbReference type="Gene3D" id="2.60.40.1180">
    <property type="entry name" value="Golgi alpha-mannosidase II"/>
    <property type="match status" value="1"/>
</dbReference>
<feature type="domain" description="Glycosyl hydrolase family 95 catalytic" evidence="3">
    <location>
        <begin position="330"/>
        <end position="750"/>
    </location>
</feature>
<feature type="domain" description="Glycosyl hydrolase family 95 N-terminal" evidence="1">
    <location>
        <begin position="70"/>
        <end position="311"/>
    </location>
</feature>
<organism evidence="4 5">
    <name type="scientific">Pelagicoccus mobilis</name>
    <dbReference type="NCBI Taxonomy" id="415221"/>
    <lineage>
        <taxon>Bacteria</taxon>
        <taxon>Pseudomonadati</taxon>
        <taxon>Verrucomicrobiota</taxon>
        <taxon>Opitutia</taxon>
        <taxon>Puniceicoccales</taxon>
        <taxon>Pelagicoccaceae</taxon>
        <taxon>Pelagicoccus</taxon>
    </lineage>
</organism>
<dbReference type="GO" id="GO:0004560">
    <property type="term" value="F:alpha-L-fucosidase activity"/>
    <property type="evidence" value="ECO:0007669"/>
    <property type="project" value="InterPro"/>
</dbReference>
<dbReference type="InterPro" id="IPR027414">
    <property type="entry name" value="GH95_N_dom"/>
</dbReference>
<keyword evidence="4" id="KW-0378">Hydrolase</keyword>
<dbReference type="InterPro" id="IPR016518">
    <property type="entry name" value="Alpha-L-fucosidase"/>
</dbReference>
<keyword evidence="5" id="KW-1185">Reference proteome</keyword>
<dbReference type="Gene3D" id="1.50.10.10">
    <property type="match status" value="1"/>
</dbReference>
<dbReference type="Proteomes" id="UP000617628">
    <property type="component" value="Unassembled WGS sequence"/>
</dbReference>
<evidence type="ECO:0000313" key="4">
    <source>
        <dbReference type="EMBL" id="MBK1875795.1"/>
    </source>
</evidence>
<dbReference type="PIRSF" id="PIRSF007663">
    <property type="entry name" value="UCP007663"/>
    <property type="match status" value="1"/>
</dbReference>
<dbReference type="PANTHER" id="PTHR31084">
    <property type="entry name" value="ALPHA-L-FUCOSIDASE 2"/>
    <property type="match status" value="1"/>
</dbReference>
<dbReference type="GO" id="GO:0005975">
    <property type="term" value="P:carbohydrate metabolic process"/>
    <property type="evidence" value="ECO:0007669"/>
    <property type="project" value="InterPro"/>
</dbReference>
<evidence type="ECO:0000313" key="5">
    <source>
        <dbReference type="Proteomes" id="UP000617628"/>
    </source>
</evidence>
<comment type="caution">
    <text evidence="4">The sequence shown here is derived from an EMBL/GenBank/DDBJ whole genome shotgun (WGS) entry which is preliminary data.</text>
</comment>
<dbReference type="RefSeq" id="WP_200354012.1">
    <property type="nucleotide sequence ID" value="NZ_JAENIL010000004.1"/>
</dbReference>
<name>A0A934VPG5_9BACT</name>
<sequence length="835" mass="93750">MRKLFCTIIAVLWEAALCRDYTRKIATQGRFLQIGFVTLAIAICFGHSLSADRFKLNQNAKPDPKADLMLWYEEPAGEWVESLPIGNGRLLATNQGGVRHEIIQLNEDTIWSGKIVDWNREEAYEALQESRRLIFEGEYAKAQKLVNEDFSKPHHAHGVQTYQTLGDLHLYLEYGDKTLHATDYRRELDLDEAISSVSYKVDGATYTRELFSSAVDQAIVVRLSCDQPGKISFDAVFSRPEAKVEAVAKDLLVISGTATDRGNPNSGGVSYESQIQLKATGGKLTKVASGLGVKEADEVELRIVVATDYHGDNPSRVCKQQLKAIKGKSHDAIRDDHIKEHQRLFRRVELKLPLTKKPRRLANFRHGFVPTDQRIEALRQGVPDPGLFSLYFQFGRYLLISSSRPGTQAVNLWGKWINTIDPWFNADYHTNINIQMNYWPAQVGNLAECHTPFFDLIDELRPQGRVTAQKVYKARGFVAHHATDAWRYTAPVGRATHGMWVMTPAWGAYHMWLHYLYTEDRDYLSKKTYPVMKEAAEFIADYLVVDPRTGNLTTGPSTSPENSFIAPNGDKCSISMGPSMDLQLVEALFKACIEASEVLGKDADFREELEGLLARLQPLQIGEDGRLMEWSLPFKETEPEHKHVAHLWAMCESSLITPQDTPELFEASLKSLDFRVEHGSDKTPVFRGNTGWIAQAYARLLEGDKAYDVLEYLIADSSYSNLFATSVQGLRREMWETDANLGCTATIAELFMQSYAGYIELLPALPEALNTGSVKGLSAQGGFDVDLEWAKGKLVSATIHSKNGNPCRVKLGDRIVEFDTDAGKSYAFDANLNRK</sequence>
<proteinExistence type="predicted"/>
<dbReference type="Gene3D" id="2.70.98.50">
    <property type="entry name" value="putative glycoside hydrolase family protein from bacillus halodurans"/>
    <property type="match status" value="1"/>
</dbReference>
<dbReference type="EMBL" id="JAENIL010000004">
    <property type="protein sequence ID" value="MBK1875795.1"/>
    <property type="molecule type" value="Genomic_DNA"/>
</dbReference>
<reference evidence="4" key="1">
    <citation type="submission" date="2021-01" db="EMBL/GenBank/DDBJ databases">
        <title>Modified the classification status of verrucomicrobia.</title>
        <authorList>
            <person name="Feng X."/>
        </authorList>
    </citation>
    <scope>NUCLEOTIDE SEQUENCE</scope>
    <source>
        <strain evidence="4">KCTC 13126</strain>
    </source>
</reference>
<evidence type="ECO:0000259" key="2">
    <source>
        <dbReference type="Pfam" id="PF21307"/>
    </source>
</evidence>
<dbReference type="PANTHER" id="PTHR31084:SF0">
    <property type="entry name" value="ALPHA-L-FUCOSIDASE 2"/>
    <property type="match status" value="1"/>
</dbReference>
<dbReference type="InterPro" id="IPR012341">
    <property type="entry name" value="6hp_glycosidase-like_sf"/>
</dbReference>
<feature type="domain" description="Alpha fucosidase A-like C-terminal" evidence="2">
    <location>
        <begin position="753"/>
        <end position="815"/>
    </location>
</feature>
<dbReference type="AlphaFoldDB" id="A0A934VPG5"/>
<accession>A0A934VPG5</accession>
<dbReference type="Pfam" id="PF21307">
    <property type="entry name" value="Glyco_hydro_95_C"/>
    <property type="match status" value="1"/>
</dbReference>
<dbReference type="InterPro" id="IPR049053">
    <property type="entry name" value="AFCA-like_C"/>
</dbReference>
<dbReference type="InterPro" id="IPR054363">
    <property type="entry name" value="GH95_cat"/>
</dbReference>
<dbReference type="Pfam" id="PF14498">
    <property type="entry name" value="Glyco_hyd_65N_2"/>
    <property type="match status" value="1"/>
</dbReference>
<dbReference type="Pfam" id="PF22124">
    <property type="entry name" value="Glyco_hydro_95_cat"/>
    <property type="match status" value="1"/>
</dbReference>
<evidence type="ECO:0000259" key="3">
    <source>
        <dbReference type="Pfam" id="PF22124"/>
    </source>
</evidence>
<dbReference type="InterPro" id="IPR013780">
    <property type="entry name" value="Glyco_hydro_b"/>
</dbReference>
<dbReference type="InterPro" id="IPR008928">
    <property type="entry name" value="6-hairpin_glycosidase_sf"/>
</dbReference>
<gene>
    <name evidence="4" type="ORF">JIN87_02885</name>
</gene>
<evidence type="ECO:0000259" key="1">
    <source>
        <dbReference type="Pfam" id="PF14498"/>
    </source>
</evidence>
<protein>
    <submittedName>
        <fullName evidence="4">Glycoside hydrolase family 95 protein</fullName>
    </submittedName>
</protein>